<keyword evidence="18" id="KW-1185">Reference proteome</keyword>
<reference evidence="17 18" key="1">
    <citation type="submission" date="2024-11" db="EMBL/GenBank/DDBJ databases">
        <authorList>
            <person name="Heng Y.C."/>
            <person name="Lim A.C.H."/>
            <person name="Lee J.K.Y."/>
            <person name="Kittelmann S."/>
        </authorList>
    </citation>
    <scope>NUCLEOTIDE SEQUENCE [LARGE SCALE GENOMIC DNA]</scope>
    <source>
        <strain evidence="17 18">WILCCON 0114</strain>
    </source>
</reference>
<keyword evidence="10" id="KW-0443">Lipid metabolism</keyword>
<dbReference type="Gene3D" id="1.20.120.1760">
    <property type="match status" value="1"/>
</dbReference>
<dbReference type="InterPro" id="IPR050324">
    <property type="entry name" value="CDP-alcohol_PTase-I"/>
</dbReference>
<evidence type="ECO:0000256" key="3">
    <source>
        <dbReference type="ARBA" id="ARBA00010441"/>
    </source>
</evidence>
<dbReference type="PANTHER" id="PTHR14269:SF61">
    <property type="entry name" value="CDP-DIACYLGLYCEROL--SERINE O-PHOSPHATIDYLTRANSFERASE"/>
    <property type="match status" value="1"/>
</dbReference>
<dbReference type="GO" id="GO:0003882">
    <property type="term" value="F:CDP-diacylglycerol-serine O-phosphatidyltransferase activity"/>
    <property type="evidence" value="ECO:0007669"/>
    <property type="project" value="UniProtKB-EC"/>
</dbReference>
<name>A0ABW8TBX5_9CLOT</name>
<keyword evidence="13" id="KW-1208">Phospholipid metabolism</keyword>
<keyword evidence="9 16" id="KW-1133">Transmembrane helix</keyword>
<keyword evidence="7 15" id="KW-0808">Transferase</keyword>
<evidence type="ECO:0000256" key="12">
    <source>
        <dbReference type="ARBA" id="ARBA00023209"/>
    </source>
</evidence>
<comment type="caution">
    <text evidence="17">The sequence shown here is derived from an EMBL/GenBank/DDBJ whole genome shotgun (WGS) entry which is preliminary data.</text>
</comment>
<evidence type="ECO:0000256" key="9">
    <source>
        <dbReference type="ARBA" id="ARBA00022989"/>
    </source>
</evidence>
<dbReference type="Pfam" id="PF01066">
    <property type="entry name" value="CDP-OH_P_transf"/>
    <property type="match status" value="1"/>
</dbReference>
<evidence type="ECO:0000256" key="11">
    <source>
        <dbReference type="ARBA" id="ARBA00023136"/>
    </source>
</evidence>
<dbReference type="InterPro" id="IPR000462">
    <property type="entry name" value="CDP-OH_P_trans"/>
</dbReference>
<protein>
    <recommendedName>
        <fullName evidence="5">CDP-diacylglycerol--serine O-phosphatidyltransferase</fullName>
        <ecNumber evidence="4">2.7.8.8</ecNumber>
    </recommendedName>
    <alternativeName>
        <fullName evidence="14">Phosphatidylserine synthase</fullName>
    </alternativeName>
</protein>
<dbReference type="InterPro" id="IPR004533">
    <property type="entry name" value="CDP-diaglyc--ser_O-PTrfase"/>
</dbReference>
<evidence type="ECO:0000256" key="4">
    <source>
        <dbReference type="ARBA" id="ARBA00013174"/>
    </source>
</evidence>
<keyword evidence="12" id="KW-0594">Phospholipid biosynthesis</keyword>
<evidence type="ECO:0000313" key="18">
    <source>
        <dbReference type="Proteomes" id="UP001623592"/>
    </source>
</evidence>
<keyword evidence="11 16" id="KW-0472">Membrane</keyword>
<dbReference type="RefSeq" id="WP_406786361.1">
    <property type="nucleotide sequence ID" value="NZ_JBJIAA010000003.1"/>
</dbReference>
<feature type="transmembrane region" description="Helical" evidence="16">
    <location>
        <begin position="153"/>
        <end position="172"/>
    </location>
</feature>
<evidence type="ECO:0000256" key="14">
    <source>
        <dbReference type="ARBA" id="ARBA00032361"/>
    </source>
</evidence>
<evidence type="ECO:0000256" key="5">
    <source>
        <dbReference type="ARBA" id="ARBA00017171"/>
    </source>
</evidence>
<comment type="similarity">
    <text evidence="3 15">Belongs to the CDP-alcohol phosphatidyltransferase class-I family.</text>
</comment>
<comment type="catalytic activity">
    <reaction evidence="1">
        <text>a CDP-1,2-diacyl-sn-glycerol + L-serine = a 1,2-diacyl-sn-glycero-3-phospho-L-serine + CMP + H(+)</text>
        <dbReference type="Rhea" id="RHEA:16913"/>
        <dbReference type="ChEBI" id="CHEBI:15378"/>
        <dbReference type="ChEBI" id="CHEBI:33384"/>
        <dbReference type="ChEBI" id="CHEBI:57262"/>
        <dbReference type="ChEBI" id="CHEBI:58332"/>
        <dbReference type="ChEBI" id="CHEBI:60377"/>
        <dbReference type="EC" id="2.7.8.8"/>
    </reaction>
</comment>
<dbReference type="Proteomes" id="UP001623592">
    <property type="component" value="Unassembled WGS sequence"/>
</dbReference>
<evidence type="ECO:0000256" key="13">
    <source>
        <dbReference type="ARBA" id="ARBA00023264"/>
    </source>
</evidence>
<feature type="transmembrane region" description="Helical" evidence="16">
    <location>
        <begin position="12"/>
        <end position="30"/>
    </location>
</feature>
<evidence type="ECO:0000313" key="17">
    <source>
        <dbReference type="EMBL" id="MFL0249692.1"/>
    </source>
</evidence>
<gene>
    <name evidence="17" type="primary">pssA</name>
    <name evidence="17" type="ORF">ACJDT4_04595</name>
</gene>
<dbReference type="InterPro" id="IPR043130">
    <property type="entry name" value="CDP-OH_PTrfase_TM_dom"/>
</dbReference>
<evidence type="ECO:0000256" key="2">
    <source>
        <dbReference type="ARBA" id="ARBA00004127"/>
    </source>
</evidence>
<keyword evidence="8 16" id="KW-0812">Transmembrane</keyword>
<evidence type="ECO:0000256" key="16">
    <source>
        <dbReference type="SAM" id="Phobius"/>
    </source>
</evidence>
<dbReference type="NCBIfam" id="TIGR00473">
    <property type="entry name" value="pssA"/>
    <property type="match status" value="1"/>
</dbReference>
<evidence type="ECO:0000256" key="6">
    <source>
        <dbReference type="ARBA" id="ARBA00022516"/>
    </source>
</evidence>
<comment type="subcellular location">
    <subcellularLocation>
        <location evidence="2">Endomembrane system</location>
        <topology evidence="2">Multi-pass membrane protein</topology>
    </subcellularLocation>
</comment>
<feature type="transmembrane region" description="Helical" evidence="16">
    <location>
        <begin position="100"/>
        <end position="117"/>
    </location>
</feature>
<evidence type="ECO:0000256" key="1">
    <source>
        <dbReference type="ARBA" id="ARBA00000287"/>
    </source>
</evidence>
<sequence length="180" mass="19811">MTKSSVANIFTFGNLSCGLLSLTMTLAAAPQNNSDYYKLACVFILLAGIIDRYDGRVARALNVSSELGKELDSLADLVSFGVAPSILAYNLLGINSDFKFVSYILLLIFPISGAYRLARYNLSTFDGNFRGIPITVAGMVMALYFLILLSLDIYSNPILTIILMLLFSYLMVSKIKIKKF</sequence>
<organism evidence="17 18">
    <name type="scientific">Clostridium neuense</name>
    <dbReference type="NCBI Taxonomy" id="1728934"/>
    <lineage>
        <taxon>Bacteria</taxon>
        <taxon>Bacillati</taxon>
        <taxon>Bacillota</taxon>
        <taxon>Clostridia</taxon>
        <taxon>Eubacteriales</taxon>
        <taxon>Clostridiaceae</taxon>
        <taxon>Clostridium</taxon>
    </lineage>
</organism>
<evidence type="ECO:0000256" key="10">
    <source>
        <dbReference type="ARBA" id="ARBA00023098"/>
    </source>
</evidence>
<dbReference type="PROSITE" id="PS00379">
    <property type="entry name" value="CDP_ALCOHOL_P_TRANSF"/>
    <property type="match status" value="1"/>
</dbReference>
<dbReference type="PANTHER" id="PTHR14269">
    <property type="entry name" value="CDP-DIACYLGLYCEROL--GLYCEROL-3-PHOSPHATE 3-PHOSPHATIDYLTRANSFERASE-RELATED"/>
    <property type="match status" value="1"/>
</dbReference>
<dbReference type="EC" id="2.7.8.8" evidence="4"/>
<evidence type="ECO:0000256" key="15">
    <source>
        <dbReference type="RuleBase" id="RU003750"/>
    </source>
</evidence>
<evidence type="ECO:0000256" key="8">
    <source>
        <dbReference type="ARBA" id="ARBA00022692"/>
    </source>
</evidence>
<evidence type="ECO:0000256" key="7">
    <source>
        <dbReference type="ARBA" id="ARBA00022679"/>
    </source>
</evidence>
<feature type="transmembrane region" description="Helical" evidence="16">
    <location>
        <begin position="129"/>
        <end position="147"/>
    </location>
</feature>
<keyword evidence="6" id="KW-0444">Lipid biosynthesis</keyword>
<dbReference type="EMBL" id="JBJIAA010000003">
    <property type="protein sequence ID" value="MFL0249692.1"/>
    <property type="molecule type" value="Genomic_DNA"/>
</dbReference>
<accession>A0ABW8TBX5</accession>
<proteinExistence type="inferred from homology"/>
<dbReference type="InterPro" id="IPR048254">
    <property type="entry name" value="CDP_ALCOHOL_P_TRANSF_CS"/>
</dbReference>